<evidence type="ECO:0000313" key="1">
    <source>
        <dbReference type="EMBL" id="TBL70859.1"/>
    </source>
</evidence>
<dbReference type="OrthoDB" id="9807465at2"/>
<reference evidence="1 2" key="1">
    <citation type="submission" date="2019-02" db="EMBL/GenBank/DDBJ databases">
        <title>Paenibacillus sp. nov., isolated from surface-sterilized tissue of Thalictrum simplex L.</title>
        <authorList>
            <person name="Tuo L."/>
        </authorList>
    </citation>
    <scope>NUCLEOTIDE SEQUENCE [LARGE SCALE GENOMIC DNA]</scope>
    <source>
        <strain evidence="1 2">N2SHLJ1</strain>
    </source>
</reference>
<comment type="caution">
    <text evidence="1">The sequence shown here is derived from an EMBL/GenBank/DDBJ whole genome shotgun (WGS) entry which is preliminary data.</text>
</comment>
<dbReference type="AlphaFoldDB" id="A0A4Q9DFS7"/>
<dbReference type="EMBL" id="SIRE01000029">
    <property type="protein sequence ID" value="TBL70859.1"/>
    <property type="molecule type" value="Genomic_DNA"/>
</dbReference>
<dbReference type="RefSeq" id="WP_131017576.1">
    <property type="nucleotide sequence ID" value="NZ_SIRE01000029.1"/>
</dbReference>
<gene>
    <name evidence="1" type="ORF">EYB31_31950</name>
</gene>
<proteinExistence type="predicted"/>
<organism evidence="1 2">
    <name type="scientific">Paenibacillus thalictri</name>
    <dbReference type="NCBI Taxonomy" id="2527873"/>
    <lineage>
        <taxon>Bacteria</taxon>
        <taxon>Bacillati</taxon>
        <taxon>Bacillota</taxon>
        <taxon>Bacilli</taxon>
        <taxon>Bacillales</taxon>
        <taxon>Paenibacillaceae</taxon>
        <taxon>Paenibacillus</taxon>
    </lineage>
</organism>
<name>A0A4Q9DFS7_9BACL</name>
<sequence length="442" mass="50150">MTAAHCIASTGSLGWKETSENNDITIQFQLTEAGFVEIDVLARSESDWARVGGESSALRIWVQWEYNQDCVLFYGNRPFTYTRLLGWMEPGIFTVRLAFNRNLSSPQVKRAFVESVKIRTAPVSSEMYDVYKHTPVLYGRNVSHPFENRFTDTPLLLFYTTEQLAAGKAIEYQMIFSHEDEGTPTPLLLSKWGRTTDIEWIYRVELDEKGEVQNAEFQGPEHVTTEFNGCTALGGHPALQSATTNGMVTDQIGSAYRFLLPPAMEWKPGLEPRERIMDAFPYTYQVTAWEMLRQYTFEAPVVANSYHLADLRHYLFVQTAKVTEGPGDSTSIDIQVKLKGIDGWFSSSFGDLRHGEFRCAYDGPYFQFSTAVKLPVISGFEHIEEICAVWLPGGEDSVYVPEFKAFFLDDDYAPMPAIRSLSPVTVTADQPRQTLWREDMSL</sequence>
<protein>
    <submittedName>
        <fullName evidence="1">Uncharacterized protein</fullName>
    </submittedName>
</protein>
<dbReference type="Proteomes" id="UP000293142">
    <property type="component" value="Unassembled WGS sequence"/>
</dbReference>
<accession>A0A4Q9DFS7</accession>
<keyword evidence="2" id="KW-1185">Reference proteome</keyword>
<evidence type="ECO:0000313" key="2">
    <source>
        <dbReference type="Proteomes" id="UP000293142"/>
    </source>
</evidence>